<accession>A0A7L7KP96</accession>
<evidence type="ECO:0000313" key="2">
    <source>
        <dbReference type="Proteomes" id="UP000514720"/>
    </source>
</evidence>
<sequence length="173" mass="20247">MAFIGGPNNSQHNTVGRFFIQAELDRESGGPLSKPQINVPIIGWLLELIFPSKKSPRNVYNGWELKRKQNQYVFTFYIIVYLFFNDDDVITAVEQERIRKLIKKTNGILTEEHYNQIREFSVKTIRLDDVLTFIKEHGYPTEFVLDTLKQVRVLLNNDPVYESLLKQLEQTVI</sequence>
<name>A0A7L7KP96_9MOLU</name>
<gene>
    <name evidence="1" type="ORF">G4Z02_02205</name>
</gene>
<dbReference type="RefSeq" id="WP_258878228.1">
    <property type="nucleotide sequence ID" value="NZ_CP048914.1"/>
</dbReference>
<dbReference type="EMBL" id="CP048914">
    <property type="protein sequence ID" value="QMS84610.1"/>
    <property type="molecule type" value="Genomic_DNA"/>
</dbReference>
<dbReference type="AlphaFoldDB" id="A0A7L7KP96"/>
<dbReference type="Proteomes" id="UP000514720">
    <property type="component" value="Chromosome"/>
</dbReference>
<dbReference type="KEGG" id="xcl:G4Z02_02205"/>
<proteinExistence type="predicted"/>
<reference evidence="1 2" key="1">
    <citation type="submission" date="2020-02" db="EMBL/GenBank/DDBJ databases">
        <authorList>
            <person name="Zheng R.K."/>
            <person name="Sun C.M."/>
        </authorList>
    </citation>
    <scope>NUCLEOTIDE SEQUENCE [LARGE SCALE GENOMIC DNA]</scope>
    <source>
        <strain evidence="2">zrk13</strain>
    </source>
</reference>
<organism evidence="1 2">
    <name type="scientific">Candidatus Xianfuyuplasma coldseepsis</name>
    <dbReference type="NCBI Taxonomy" id="2782163"/>
    <lineage>
        <taxon>Bacteria</taxon>
        <taxon>Bacillati</taxon>
        <taxon>Mycoplasmatota</taxon>
        <taxon>Mollicutes</taxon>
        <taxon>Candidatus Izemoplasmatales</taxon>
        <taxon>Candidatus Izemoplasmataceae</taxon>
        <taxon>Candidatus Xianfuyuplasma</taxon>
    </lineage>
</organism>
<keyword evidence="2" id="KW-1185">Reference proteome</keyword>
<evidence type="ECO:0000313" key="1">
    <source>
        <dbReference type="EMBL" id="QMS84610.1"/>
    </source>
</evidence>
<protein>
    <submittedName>
        <fullName evidence="1">Uncharacterized protein</fullName>
    </submittedName>
</protein>